<dbReference type="Bgee" id="ENSMMUG00000021185">
    <property type="expression patterns" value="Expressed in spermatid and 20 other cell types or tissues"/>
</dbReference>
<protein>
    <submittedName>
        <fullName evidence="2">von Willebrand factor A domain containing 3B</fullName>
    </submittedName>
</protein>
<dbReference type="PANTHER" id="PTHR46785">
    <property type="entry name" value="VON WILLEBRAND FACTOR A DOMAIN-CONTAINING PROTEIN 3B"/>
    <property type="match status" value="1"/>
</dbReference>
<dbReference type="Ensembl" id="ENSMMUT00000089808.1">
    <property type="protein sequence ID" value="ENSMMUP00000070676.1"/>
    <property type="gene ID" value="ENSMMUG00000021185.4"/>
</dbReference>
<reference evidence="2" key="2">
    <citation type="submission" date="2019-01" db="EMBL/GenBank/DDBJ databases">
        <authorList>
            <person name="Graves T."/>
            <person name="Eichler E.E."/>
            <person name="Wilson R.K."/>
        </authorList>
    </citation>
    <scope>NUCLEOTIDE SEQUENCE [LARGE SCALE GENOMIC DNA]</scope>
    <source>
        <strain evidence="2">17573</strain>
    </source>
</reference>
<dbReference type="Proteomes" id="UP000006718">
    <property type="component" value="Chromosome 13"/>
</dbReference>
<organism evidence="2 3">
    <name type="scientific">Macaca mulatta</name>
    <name type="common">Rhesus macaque</name>
    <dbReference type="NCBI Taxonomy" id="9544"/>
    <lineage>
        <taxon>Eukaryota</taxon>
        <taxon>Metazoa</taxon>
        <taxon>Chordata</taxon>
        <taxon>Craniata</taxon>
        <taxon>Vertebrata</taxon>
        <taxon>Euteleostomi</taxon>
        <taxon>Mammalia</taxon>
        <taxon>Eutheria</taxon>
        <taxon>Euarchontoglires</taxon>
        <taxon>Primates</taxon>
        <taxon>Haplorrhini</taxon>
        <taxon>Catarrhini</taxon>
        <taxon>Cercopithecidae</taxon>
        <taxon>Cercopithecinae</taxon>
        <taxon>Macaca</taxon>
    </lineage>
</organism>
<keyword evidence="3" id="KW-1185">Reference proteome</keyword>
<dbReference type="VEuPathDB" id="HostDB:ENSMMUG00000021185"/>
<evidence type="ECO:0000313" key="4">
    <source>
        <dbReference type="VGNC" id="VGNC:79706"/>
    </source>
</evidence>
<reference evidence="3" key="1">
    <citation type="journal article" date="2007" name="Science">
        <title>Evolutionary and biomedical insights from the rhesus macaque genome.</title>
        <authorList>
            <person name="Gibbs R.A."/>
            <person name="Rogers J."/>
            <person name="Katze M.G."/>
            <person name="Bumgarner R."/>
            <person name="Weinstock G.M."/>
            <person name="Mardis E.R."/>
            <person name="Remington K.A."/>
            <person name="Strausberg R.L."/>
            <person name="Venter J.C."/>
            <person name="Wilson R.K."/>
            <person name="Batzer M.A."/>
            <person name="Bustamante C.D."/>
            <person name="Eichler E.E."/>
            <person name="Hahn M.W."/>
            <person name="Hardison R.C."/>
            <person name="Makova K.D."/>
            <person name="Miller W."/>
            <person name="Milosavljevic A."/>
            <person name="Palermo R.E."/>
            <person name="Siepel A."/>
            <person name="Sikela J.M."/>
            <person name="Attaway T."/>
            <person name="Bell S."/>
            <person name="Bernard K.E."/>
            <person name="Buhay C.J."/>
            <person name="Chandrabose M.N."/>
            <person name="Dao M."/>
            <person name="Davis C."/>
            <person name="Delehaunty K.D."/>
            <person name="Ding Y."/>
            <person name="Dinh H.H."/>
            <person name="Dugan-Rocha S."/>
            <person name="Fulton L.A."/>
            <person name="Gabisi R.A."/>
            <person name="Garner T.T."/>
            <person name="Godfrey J."/>
            <person name="Hawes A.C."/>
            <person name="Hernandez J."/>
            <person name="Hines S."/>
            <person name="Holder M."/>
            <person name="Hume J."/>
            <person name="Jhangiani S.N."/>
            <person name="Joshi V."/>
            <person name="Khan Z.M."/>
            <person name="Kirkness E.F."/>
            <person name="Cree A."/>
            <person name="Fowler R.G."/>
            <person name="Lee S."/>
            <person name="Lewis L.R."/>
            <person name="Li Z."/>
            <person name="Liu Y.-S."/>
            <person name="Moore S.M."/>
            <person name="Muzny D."/>
            <person name="Nazareth L.V."/>
            <person name="Ngo D.N."/>
            <person name="Okwuonu G.O."/>
            <person name="Pai G."/>
            <person name="Parker D."/>
            <person name="Paul H.A."/>
            <person name="Pfannkoch C."/>
            <person name="Pohl C.S."/>
            <person name="Rogers Y.-H.C."/>
            <person name="Ruiz S.J."/>
            <person name="Sabo A."/>
            <person name="Santibanez J."/>
            <person name="Schneider B.W."/>
            <person name="Smith S.M."/>
            <person name="Sodergren E."/>
            <person name="Svatek A.F."/>
            <person name="Utterback T.R."/>
            <person name="Vattathil S."/>
            <person name="Warren W."/>
            <person name="White C.S."/>
            <person name="Chinwalla A.T."/>
            <person name="Feng Y."/>
            <person name="Halpern A.L."/>
            <person name="Hillier L.W."/>
            <person name="Huang X."/>
            <person name="Minx P."/>
            <person name="Nelson J.O."/>
            <person name="Pepin K.H."/>
            <person name="Qin X."/>
            <person name="Sutton G.G."/>
            <person name="Venter E."/>
            <person name="Walenz B.P."/>
            <person name="Wallis J.W."/>
            <person name="Worley K.C."/>
            <person name="Yang S.-P."/>
            <person name="Jones S.M."/>
            <person name="Marra M.A."/>
            <person name="Rocchi M."/>
            <person name="Schein J.E."/>
            <person name="Baertsch R."/>
            <person name="Clarke L."/>
            <person name="Csuros M."/>
            <person name="Glasscock J."/>
            <person name="Harris R.A."/>
            <person name="Havlak P."/>
            <person name="Jackson A.R."/>
            <person name="Jiang H."/>
            <person name="Liu Y."/>
            <person name="Messina D.N."/>
            <person name="Shen Y."/>
            <person name="Song H.X.-Z."/>
            <person name="Wylie T."/>
            <person name="Zhang L."/>
            <person name="Birney E."/>
            <person name="Han K."/>
            <person name="Konkel M.K."/>
            <person name="Lee J."/>
            <person name="Smit A.F.A."/>
            <person name="Ullmer B."/>
            <person name="Wang H."/>
            <person name="Xing J."/>
            <person name="Burhans R."/>
            <person name="Cheng Z."/>
            <person name="Karro J.E."/>
            <person name="Ma J."/>
            <person name="Raney B."/>
            <person name="She X."/>
            <person name="Cox M.J."/>
            <person name="Demuth J.P."/>
            <person name="Dumas L.J."/>
            <person name="Han S.-G."/>
            <person name="Hopkins J."/>
            <person name="Karimpour-Fard A."/>
            <person name="Kim Y.H."/>
            <person name="Pollack J.R."/>
            <person name="Vinar T."/>
            <person name="Addo-Quaye C."/>
            <person name="Degenhardt J."/>
            <person name="Denby A."/>
            <person name="Hubisz M.J."/>
            <person name="Indap A."/>
            <person name="Kosiol C."/>
            <person name="Lahn B.T."/>
            <person name="Lawson H.A."/>
            <person name="Marklein A."/>
            <person name="Nielsen R."/>
            <person name="Vallender E.J."/>
            <person name="Clark A.G."/>
            <person name="Ferguson B."/>
            <person name="Hernandez R.D."/>
            <person name="Hirani K."/>
            <person name="Kehrer-Sawatzki H."/>
            <person name="Kolb J."/>
            <person name="Patil S."/>
            <person name="Pu L.-L."/>
            <person name="Ren Y."/>
            <person name="Smith D.G."/>
            <person name="Wheeler D.A."/>
            <person name="Schenck I."/>
            <person name="Ball E.V."/>
            <person name="Chen R."/>
            <person name="Cooper D.N."/>
            <person name="Giardine B."/>
            <person name="Hsu F."/>
            <person name="Kent W.J."/>
            <person name="Lesk A."/>
            <person name="Nelson D.L."/>
            <person name="O'brien W.E."/>
            <person name="Pruefer K."/>
            <person name="Stenson P.D."/>
            <person name="Wallace J.C."/>
            <person name="Ke H."/>
            <person name="Liu X.-M."/>
            <person name="Wang P."/>
            <person name="Xiang A.P."/>
            <person name="Yang F."/>
            <person name="Barber G.P."/>
            <person name="Haussler D."/>
            <person name="Karolchik D."/>
            <person name="Kern A.D."/>
            <person name="Kuhn R.M."/>
            <person name="Smith K.E."/>
            <person name="Zwieg A.S."/>
        </authorList>
    </citation>
    <scope>NUCLEOTIDE SEQUENCE [LARGE SCALE GENOMIC DNA]</scope>
    <source>
        <strain evidence="3">17573</strain>
    </source>
</reference>
<feature type="region of interest" description="Disordered" evidence="1">
    <location>
        <begin position="1"/>
        <end position="23"/>
    </location>
</feature>
<reference evidence="2" key="3">
    <citation type="submission" date="2025-08" db="UniProtKB">
        <authorList>
            <consortium name="Ensembl"/>
        </authorList>
    </citation>
    <scope>IDENTIFICATION</scope>
    <source>
        <strain evidence="2">17573</strain>
    </source>
</reference>
<name>A0A5F7ZZW0_MACMU</name>
<evidence type="ECO:0000313" key="3">
    <source>
        <dbReference type="Proteomes" id="UP000006718"/>
    </source>
</evidence>
<proteinExistence type="predicted"/>
<dbReference type="ExpressionAtlas" id="A0A5F7ZZW0">
    <property type="expression patterns" value="baseline"/>
</dbReference>
<accession>A0A5F7ZZW0</accession>
<sequence>MEKSGSSSTISEQQLQRQEGWSNTKTDLAEQSLISSERWLQLYGLKSNKLTLKQILSQIGFPHCEDYVASLGRLVASRYADGLFPQFYRAEDGRVYNVSQSSLSAQSCDMVLTSHRGVRGGERLVLLGSDAAEPSPY</sequence>
<dbReference type="GeneTree" id="ENSGT00940000157237"/>
<gene>
    <name evidence="2 4" type="primary">VWA3B</name>
</gene>
<dbReference type="PANTHER" id="PTHR46785:SF1">
    <property type="entry name" value="VON WILLEBRAND FACTOR A DOMAIN-CONTAINING PROTEIN 3B"/>
    <property type="match status" value="1"/>
</dbReference>
<evidence type="ECO:0000313" key="2">
    <source>
        <dbReference type="Ensembl" id="ENSMMUP00000070676.1"/>
    </source>
</evidence>
<reference evidence="2" key="4">
    <citation type="submission" date="2025-09" db="UniProtKB">
        <authorList>
            <consortium name="Ensembl"/>
        </authorList>
    </citation>
    <scope>IDENTIFICATION</scope>
    <source>
        <strain evidence="2">17573</strain>
    </source>
</reference>
<dbReference type="AlphaFoldDB" id="A0A5F7ZZW0"/>
<dbReference type="VGNC" id="VGNC:79706">
    <property type="gene designation" value="VWA3B"/>
</dbReference>
<evidence type="ECO:0000256" key="1">
    <source>
        <dbReference type="SAM" id="MobiDB-lite"/>
    </source>
</evidence>